<feature type="transmembrane region" description="Helical" evidence="1">
    <location>
        <begin position="180"/>
        <end position="202"/>
    </location>
</feature>
<feature type="transmembrane region" description="Helical" evidence="1">
    <location>
        <begin position="100"/>
        <end position="122"/>
    </location>
</feature>
<gene>
    <name evidence="2" type="ORF">IFO69_08905</name>
</gene>
<evidence type="ECO:0000256" key="1">
    <source>
        <dbReference type="SAM" id="Phobius"/>
    </source>
</evidence>
<keyword evidence="1" id="KW-1133">Transmembrane helix</keyword>
<dbReference type="InterPro" id="IPR021354">
    <property type="entry name" value="DUF2975"/>
</dbReference>
<feature type="transmembrane region" description="Helical" evidence="1">
    <location>
        <begin position="25"/>
        <end position="43"/>
    </location>
</feature>
<keyword evidence="1" id="KW-0812">Transmembrane</keyword>
<protein>
    <submittedName>
        <fullName evidence="2">DUF2975 domain-containing protein</fullName>
    </submittedName>
</protein>
<keyword evidence="1" id="KW-0472">Membrane</keyword>
<feature type="transmembrane region" description="Helical" evidence="1">
    <location>
        <begin position="142"/>
        <end position="160"/>
    </location>
</feature>
<reference evidence="2 3" key="1">
    <citation type="submission" date="2020-09" db="EMBL/GenBank/DDBJ databases">
        <title>Echinicola sp. CAU 1574 isolated from sand of Sido Beach.</title>
        <authorList>
            <person name="Kim W."/>
        </authorList>
    </citation>
    <scope>NUCLEOTIDE SEQUENCE [LARGE SCALE GENOMIC DNA]</scope>
    <source>
        <strain evidence="2 3">CAU 1574</strain>
    </source>
</reference>
<keyword evidence="3" id="KW-1185">Reference proteome</keyword>
<name>A0ABR9AJ78_9BACT</name>
<dbReference type="EMBL" id="JACYTQ010000002">
    <property type="protein sequence ID" value="MBD8488861.1"/>
    <property type="molecule type" value="Genomic_DNA"/>
</dbReference>
<accession>A0ABR9AJ78</accession>
<dbReference type="RefSeq" id="WP_192009710.1">
    <property type="nucleotide sequence ID" value="NZ_JACYTQ010000002.1"/>
</dbReference>
<comment type="caution">
    <text evidence="2">The sequence shown here is derived from an EMBL/GenBank/DDBJ whole genome shotgun (WGS) entry which is preliminary data.</text>
</comment>
<dbReference type="Pfam" id="PF11188">
    <property type="entry name" value="DUF2975"/>
    <property type="match status" value="1"/>
</dbReference>
<sequence>MNQQDQDHGVQSIDILIFIFQAMKILIWISLVMSSVLIIVTLIPNEGALKNIVPPPNFVVYFSLPEELGIVQWGDGNTTPFSIVSALGVIKTSFAPKGLVLFYSFMTILTTLLILFSIIFTIRILKSVKKKAFLLVENAVRLRWIALLGIGIYFTDRITSTVTSSQLSKYLQFPEVDFTGINFFAFLNFESIFGSMFLLVIAEVFRMGAQLKEENDLTI</sequence>
<proteinExistence type="predicted"/>
<dbReference type="Proteomes" id="UP000647133">
    <property type="component" value="Unassembled WGS sequence"/>
</dbReference>
<organism evidence="2 3">
    <name type="scientific">Echinicola arenosa</name>
    <dbReference type="NCBI Taxonomy" id="2774144"/>
    <lineage>
        <taxon>Bacteria</taxon>
        <taxon>Pseudomonadati</taxon>
        <taxon>Bacteroidota</taxon>
        <taxon>Cytophagia</taxon>
        <taxon>Cytophagales</taxon>
        <taxon>Cyclobacteriaceae</taxon>
        <taxon>Echinicola</taxon>
    </lineage>
</organism>
<evidence type="ECO:0000313" key="2">
    <source>
        <dbReference type="EMBL" id="MBD8488861.1"/>
    </source>
</evidence>
<evidence type="ECO:0000313" key="3">
    <source>
        <dbReference type="Proteomes" id="UP000647133"/>
    </source>
</evidence>